<dbReference type="Proteomes" id="UP000053097">
    <property type="component" value="Unassembled WGS sequence"/>
</dbReference>
<dbReference type="OMA" id="FNGNATE"/>
<name>A0A026W9M9_OOCBI</name>
<evidence type="ECO:0000313" key="4">
    <source>
        <dbReference type="EMBL" id="EZA52812.1"/>
    </source>
</evidence>
<sequence length="206" mass="24346">VFIVDRGFRDSINKIKNRGFIPIMPAFADSPHKPLTTQQSNASRLITKSRYIVEVINGKIKQQFQYFNKTIQNTTVHSLFDDFKIACALYNFTFTPVSLPKNHNLIIERMIYYSSRENHLSYLVKEKNLNKKSSIFYNIGEYEFDFPKLEMNDLELYACGTYQIKMAVQYNEDHIRDFVFEITRDSTEINYREYSIDLDEENALLL</sequence>
<dbReference type="EMBL" id="KK107318">
    <property type="protein sequence ID" value="EZA52812.1"/>
    <property type="molecule type" value="Genomic_DNA"/>
</dbReference>
<dbReference type="OrthoDB" id="7553204at2759"/>
<evidence type="ECO:0000313" key="5">
    <source>
        <dbReference type="Proteomes" id="UP000053097"/>
    </source>
</evidence>
<evidence type="ECO:0000256" key="2">
    <source>
        <dbReference type="ARBA" id="ARBA00022723"/>
    </source>
</evidence>
<dbReference type="InterPro" id="IPR027806">
    <property type="entry name" value="HARBI1_dom"/>
</dbReference>
<dbReference type="Pfam" id="PF13359">
    <property type="entry name" value="DDE_Tnp_4"/>
    <property type="match status" value="1"/>
</dbReference>
<gene>
    <name evidence="4" type="ORF">X777_08145</name>
</gene>
<proteinExistence type="predicted"/>
<evidence type="ECO:0000256" key="1">
    <source>
        <dbReference type="ARBA" id="ARBA00001968"/>
    </source>
</evidence>
<feature type="domain" description="DDE Tnp4" evidence="3">
    <location>
        <begin position="3"/>
        <end position="91"/>
    </location>
</feature>
<dbReference type="GO" id="GO:0046872">
    <property type="term" value="F:metal ion binding"/>
    <property type="evidence" value="ECO:0007669"/>
    <property type="project" value="UniProtKB-KW"/>
</dbReference>
<evidence type="ECO:0000259" key="3">
    <source>
        <dbReference type="Pfam" id="PF13359"/>
    </source>
</evidence>
<accession>A0A026W9M9</accession>
<comment type="cofactor">
    <cofactor evidence="1">
        <name>a divalent metal cation</name>
        <dbReference type="ChEBI" id="CHEBI:60240"/>
    </cofactor>
</comment>
<dbReference type="STRING" id="2015173.A0A026W9M9"/>
<reference evidence="4 5" key="1">
    <citation type="journal article" date="2014" name="Curr. Biol.">
        <title>The genome of the clonal raider ant Cerapachys biroi.</title>
        <authorList>
            <person name="Oxley P.R."/>
            <person name="Ji L."/>
            <person name="Fetter-Pruneda I."/>
            <person name="McKenzie S.K."/>
            <person name="Li C."/>
            <person name="Hu H."/>
            <person name="Zhang G."/>
            <person name="Kronauer D.J."/>
        </authorList>
    </citation>
    <scope>NUCLEOTIDE SEQUENCE [LARGE SCALE GENOMIC DNA]</scope>
</reference>
<organism evidence="4 5">
    <name type="scientific">Ooceraea biroi</name>
    <name type="common">Clonal raider ant</name>
    <name type="synonym">Cerapachys biroi</name>
    <dbReference type="NCBI Taxonomy" id="2015173"/>
    <lineage>
        <taxon>Eukaryota</taxon>
        <taxon>Metazoa</taxon>
        <taxon>Ecdysozoa</taxon>
        <taxon>Arthropoda</taxon>
        <taxon>Hexapoda</taxon>
        <taxon>Insecta</taxon>
        <taxon>Pterygota</taxon>
        <taxon>Neoptera</taxon>
        <taxon>Endopterygota</taxon>
        <taxon>Hymenoptera</taxon>
        <taxon>Apocrita</taxon>
        <taxon>Aculeata</taxon>
        <taxon>Formicoidea</taxon>
        <taxon>Formicidae</taxon>
        <taxon>Dorylinae</taxon>
        <taxon>Ooceraea</taxon>
    </lineage>
</organism>
<keyword evidence="2" id="KW-0479">Metal-binding</keyword>
<protein>
    <recommendedName>
        <fullName evidence="3">DDE Tnp4 domain-containing protein</fullName>
    </recommendedName>
</protein>
<dbReference type="AlphaFoldDB" id="A0A026W9M9"/>
<feature type="non-terminal residue" evidence="4">
    <location>
        <position position="1"/>
    </location>
</feature>
<keyword evidence="5" id="KW-1185">Reference proteome</keyword>